<feature type="region of interest" description="Disordered" evidence="2">
    <location>
        <begin position="361"/>
        <end position="381"/>
    </location>
</feature>
<evidence type="ECO:0000259" key="3">
    <source>
        <dbReference type="Pfam" id="PF00149"/>
    </source>
</evidence>
<dbReference type="AlphaFoldDB" id="A0A9W7FWA3"/>
<dbReference type="EMBL" id="BRXZ01008080">
    <property type="protein sequence ID" value="GMI21001.1"/>
    <property type="molecule type" value="Genomic_DNA"/>
</dbReference>
<dbReference type="InterPro" id="IPR004843">
    <property type="entry name" value="Calcineurin-like_PHP"/>
</dbReference>
<dbReference type="InterPro" id="IPR029052">
    <property type="entry name" value="Metallo-depent_PP-like"/>
</dbReference>
<evidence type="ECO:0000313" key="5">
    <source>
        <dbReference type="EMBL" id="GMI21001.1"/>
    </source>
</evidence>
<keyword evidence="1" id="KW-0325">Glycoprotein</keyword>
<keyword evidence="6" id="KW-1185">Reference proteome</keyword>
<name>A0A9W7FWA3_9STRA</name>
<feature type="domain" description="Purple acid phosphatase C-terminal" evidence="4">
    <location>
        <begin position="353"/>
        <end position="414"/>
    </location>
</feature>
<dbReference type="Proteomes" id="UP001165082">
    <property type="component" value="Unassembled WGS sequence"/>
</dbReference>
<dbReference type="CDD" id="cd00839">
    <property type="entry name" value="MPP_PAPs"/>
    <property type="match status" value="1"/>
</dbReference>
<feature type="domain" description="Calcineurin-like phosphoesterase" evidence="3">
    <location>
        <begin position="97"/>
        <end position="332"/>
    </location>
</feature>
<dbReference type="PANTHER" id="PTHR45867:SF3">
    <property type="entry name" value="ACID PHOSPHATASE TYPE 7"/>
    <property type="match status" value="1"/>
</dbReference>
<dbReference type="GO" id="GO:0016787">
    <property type="term" value="F:hydrolase activity"/>
    <property type="evidence" value="ECO:0007669"/>
    <property type="project" value="InterPro"/>
</dbReference>
<dbReference type="InterPro" id="IPR041792">
    <property type="entry name" value="MPP_PAP"/>
</dbReference>
<dbReference type="Pfam" id="PF00149">
    <property type="entry name" value="Metallophos"/>
    <property type="match status" value="1"/>
</dbReference>
<dbReference type="PANTHER" id="PTHR45867">
    <property type="entry name" value="PURPLE ACID PHOSPHATASE"/>
    <property type="match status" value="1"/>
</dbReference>
<gene>
    <name evidence="5" type="ORF">TrRE_jg3151</name>
</gene>
<proteinExistence type="predicted"/>
<dbReference type="Gene3D" id="3.60.21.10">
    <property type="match status" value="1"/>
</dbReference>
<comment type="caution">
    <text evidence="5">The sequence shown here is derived from an EMBL/GenBank/DDBJ whole genome shotgun (WGS) entry which is preliminary data.</text>
</comment>
<protein>
    <recommendedName>
        <fullName evidence="7">Purple acid phosphatase</fullName>
    </recommendedName>
</protein>
<evidence type="ECO:0000256" key="1">
    <source>
        <dbReference type="ARBA" id="ARBA00023180"/>
    </source>
</evidence>
<organism evidence="5 6">
    <name type="scientific">Triparma retinervis</name>
    <dbReference type="NCBI Taxonomy" id="2557542"/>
    <lineage>
        <taxon>Eukaryota</taxon>
        <taxon>Sar</taxon>
        <taxon>Stramenopiles</taxon>
        <taxon>Ochrophyta</taxon>
        <taxon>Bolidophyceae</taxon>
        <taxon>Parmales</taxon>
        <taxon>Triparmaceae</taxon>
        <taxon>Triparma</taxon>
    </lineage>
</organism>
<evidence type="ECO:0000256" key="2">
    <source>
        <dbReference type="SAM" id="MobiDB-lite"/>
    </source>
</evidence>
<dbReference type="Pfam" id="PF14008">
    <property type="entry name" value="Metallophos_C"/>
    <property type="match status" value="1"/>
</dbReference>
<evidence type="ECO:0000259" key="4">
    <source>
        <dbReference type="Pfam" id="PF14008"/>
    </source>
</evidence>
<dbReference type="OrthoDB" id="45007at2759"/>
<reference evidence="5" key="1">
    <citation type="submission" date="2022-07" db="EMBL/GenBank/DDBJ databases">
        <title>Genome analysis of Parmales, a sister group of diatoms, reveals the evolutionary specialization of diatoms from phago-mixotrophs to photoautotrophs.</title>
        <authorList>
            <person name="Ban H."/>
            <person name="Sato S."/>
            <person name="Yoshikawa S."/>
            <person name="Kazumasa Y."/>
            <person name="Nakamura Y."/>
            <person name="Ichinomiya M."/>
            <person name="Saitoh K."/>
            <person name="Sato N."/>
            <person name="Blanc-Mathieu R."/>
            <person name="Endo H."/>
            <person name="Kuwata A."/>
            <person name="Ogata H."/>
        </authorList>
    </citation>
    <scope>NUCLEOTIDE SEQUENCE</scope>
</reference>
<dbReference type="InterPro" id="IPR025733">
    <property type="entry name" value="PAPs_C"/>
</dbReference>
<accession>A0A9W7FWA3</accession>
<sequence>MPSQINLLPVGAGGVVVNFILADGGGGGDKRKLSYFNVEFKGLEERTAYEYRVSSAEGSKFSPWSSFTSLYTKGETKFAMYADMGLFGSSSTDSVPSAARHNIGNVLDDVLRGDVDFIVHSGDHAYEFEVNGGARGDGYMDQYSDVLSRAPWIPGWGNHEYLEMDRGDRLGNITGGLINALNQDRMHYSMNLGMAHIVQLDLSPYYCNFEGCYGVDTCGFPDKWLDDLEETGNFQGYREELLEWLESDLEGVDRSKTPWVIVTSHFPMYDTTDYSVSSSLLDKDLGASGKVSFSSFSSGSVVPSRELATSDIEPLLLSHSVDVYFCGHNHNYETTWPVFNGTATQKDFVNPKAPVHILAGSAGPPETDQFTAESPEWSREPRLTDNSYSRVNIKNSTHMFYEQVKNDDGSILDSFVIAKQ</sequence>
<evidence type="ECO:0000313" key="6">
    <source>
        <dbReference type="Proteomes" id="UP001165082"/>
    </source>
</evidence>
<evidence type="ECO:0008006" key="7">
    <source>
        <dbReference type="Google" id="ProtNLM"/>
    </source>
</evidence>
<dbReference type="SUPFAM" id="SSF56300">
    <property type="entry name" value="Metallo-dependent phosphatases"/>
    <property type="match status" value="1"/>
</dbReference>